<accession>A5BAB6</accession>
<dbReference type="PANTHER" id="PTHR10350:SF6">
    <property type="entry name" value="NUCLEAR PORE COMPLEX PROTEIN NUP155"/>
    <property type="match status" value="1"/>
</dbReference>
<dbReference type="AlphaFoldDB" id="A5BAB6"/>
<reference evidence="1" key="1">
    <citation type="journal article" date="2007" name="PLoS ONE">
        <title>The first genome sequence of an elite grapevine cultivar (Pinot noir Vitis vinifera L.): coping with a highly heterozygous genome.</title>
        <authorList>
            <person name="Velasco R."/>
            <person name="Zharkikh A."/>
            <person name="Troggio M."/>
            <person name="Cartwright D.A."/>
            <person name="Cestaro A."/>
            <person name="Pruss D."/>
            <person name="Pindo M."/>
            <person name="FitzGerald L.M."/>
            <person name="Vezzulli S."/>
            <person name="Reid J."/>
            <person name="Malacarne G."/>
            <person name="Iliev D."/>
            <person name="Coppola G."/>
            <person name="Wardell B."/>
            <person name="Micheletti D."/>
            <person name="Macalma T."/>
            <person name="Facci M."/>
            <person name="Mitchell J.T."/>
            <person name="Perazzolli M."/>
            <person name="Eldredge G."/>
            <person name="Gatto P."/>
            <person name="Oyzerski R."/>
            <person name="Moretto M."/>
            <person name="Gutin N."/>
            <person name="Stefanini M."/>
            <person name="Chen Y."/>
            <person name="Segala C."/>
            <person name="Davenport C."/>
            <person name="Dematte L."/>
            <person name="Mraz A."/>
            <person name="Battilana J."/>
            <person name="Stormo K."/>
            <person name="Costa F."/>
            <person name="Tao Q."/>
            <person name="Si-Ammour A."/>
            <person name="Harkins T."/>
            <person name="Lackey A."/>
            <person name="Perbost C."/>
            <person name="Taillon B."/>
            <person name="Stella A."/>
            <person name="Solovyev V."/>
            <person name="Fawcett J.A."/>
            <person name="Sterck L."/>
            <person name="Vandepoele K."/>
            <person name="Grando S.M."/>
            <person name="Toppo S."/>
            <person name="Moser C."/>
            <person name="Lanchbury J."/>
            <person name="Bogden R."/>
            <person name="Skolnick M."/>
            <person name="Sgaramella V."/>
            <person name="Bhatnagar S.K."/>
            <person name="Fontana P."/>
            <person name="Gutin A."/>
            <person name="Van de Peer Y."/>
            <person name="Salamini F."/>
            <person name="Viola R."/>
        </authorList>
    </citation>
    <scope>NUCLEOTIDE SEQUENCE</scope>
</reference>
<dbReference type="GO" id="GO:0017056">
    <property type="term" value="F:structural constituent of nuclear pore"/>
    <property type="evidence" value="ECO:0007669"/>
    <property type="project" value="InterPro"/>
</dbReference>
<name>A5BAB6_VITVI</name>
<proteinExistence type="predicted"/>
<dbReference type="Gene3D" id="1.20.58.1780">
    <property type="match status" value="1"/>
</dbReference>
<sequence>MGSEFKIHWVWGEFLVCLEERHRRRNRVWECARLTGRSLTKDEDDDQSFADEEFLFLLSIGIGINSDAADIGSEVRGNLARQYREYLENLLSWTALISGLHHVTRLVQGFDVNLQQKLVQLTLHQPDCSEEGDRLATRLISSLMEYYTGPNDKVTVDDIGARLREGWLGYYKGTDHKLYLVVEFLEKAVVTSNTEENENLAREAFDLSNKESLTTAGRKFIFVQKLRDFVTCDVLQHKAFLFIEGLEKQIQKLHEERASVILERRTADNDEMIETQASIDDAMSVFTKNGSKKAAVAAAVLLRELN</sequence>
<dbReference type="ExpressionAtlas" id="A5BAB6">
    <property type="expression patterns" value="baseline and differential"/>
</dbReference>
<dbReference type="PANTHER" id="PTHR10350">
    <property type="entry name" value="NUCLEAR PORE COMPLEX PROTEIN NUP155"/>
    <property type="match status" value="1"/>
</dbReference>
<gene>
    <name evidence="1" type="ORF">VITISV_001857</name>
</gene>
<protein>
    <submittedName>
        <fullName evidence="1">Uncharacterized protein</fullName>
    </submittedName>
</protein>
<dbReference type="InterPro" id="IPR004870">
    <property type="entry name" value="Nucleoporin_Nup155"/>
</dbReference>
<evidence type="ECO:0000313" key="1">
    <source>
        <dbReference type="EMBL" id="CAN65420.1"/>
    </source>
</evidence>
<dbReference type="EMBL" id="AM452112">
    <property type="protein sequence ID" value="CAN65420.1"/>
    <property type="molecule type" value="Genomic_DNA"/>
</dbReference>
<dbReference type="GO" id="GO:0005643">
    <property type="term" value="C:nuclear pore"/>
    <property type="evidence" value="ECO:0007669"/>
    <property type="project" value="InterPro"/>
</dbReference>
<organism evidence="1">
    <name type="scientific">Vitis vinifera</name>
    <name type="common">Grape</name>
    <dbReference type="NCBI Taxonomy" id="29760"/>
    <lineage>
        <taxon>Eukaryota</taxon>
        <taxon>Viridiplantae</taxon>
        <taxon>Streptophyta</taxon>
        <taxon>Embryophyta</taxon>
        <taxon>Tracheophyta</taxon>
        <taxon>Spermatophyta</taxon>
        <taxon>Magnoliopsida</taxon>
        <taxon>eudicotyledons</taxon>
        <taxon>Gunneridae</taxon>
        <taxon>Pentapetalae</taxon>
        <taxon>rosids</taxon>
        <taxon>Vitales</taxon>
        <taxon>Vitaceae</taxon>
        <taxon>Viteae</taxon>
        <taxon>Vitis</taxon>
    </lineage>
</organism>